<dbReference type="GO" id="GO:0005524">
    <property type="term" value="F:ATP binding"/>
    <property type="evidence" value="ECO:0007669"/>
    <property type="project" value="UniProtKB-KW"/>
</dbReference>
<dbReference type="GO" id="GO:0016887">
    <property type="term" value="F:ATP hydrolysis activity"/>
    <property type="evidence" value="ECO:0000318"/>
    <property type="project" value="GO_Central"/>
</dbReference>
<dbReference type="SUPFAM" id="SSF53067">
    <property type="entry name" value="Actin-like ATPase domain"/>
    <property type="match status" value="2"/>
</dbReference>
<dbReference type="FunFam" id="2.60.34.10:FF:000002">
    <property type="entry name" value="Heat shock 70 kDa"/>
    <property type="match status" value="1"/>
</dbReference>
<keyword evidence="1 3" id="KW-0547">Nucleotide-binding</keyword>
<dbReference type="GO" id="GO:0031072">
    <property type="term" value="F:heat shock protein binding"/>
    <property type="evidence" value="ECO:0000318"/>
    <property type="project" value="GO_Central"/>
</dbReference>
<dbReference type="EMBL" id="KI632289">
    <property type="protein sequence ID" value="EYU19922.1"/>
    <property type="molecule type" value="Genomic_DNA"/>
</dbReference>
<dbReference type="Gene3D" id="3.90.640.10">
    <property type="entry name" value="Actin, Chain A, domain 4"/>
    <property type="match status" value="1"/>
</dbReference>
<accession>A0A022PU85</accession>
<dbReference type="PANTHER" id="PTHR19375">
    <property type="entry name" value="HEAT SHOCK PROTEIN 70KDA"/>
    <property type="match status" value="1"/>
</dbReference>
<dbReference type="GO" id="GO:0044183">
    <property type="term" value="F:protein folding chaperone"/>
    <property type="evidence" value="ECO:0000318"/>
    <property type="project" value="GO_Central"/>
</dbReference>
<dbReference type="eggNOG" id="KOG0101">
    <property type="taxonomic scope" value="Eukaryota"/>
</dbReference>
<evidence type="ECO:0000313" key="4">
    <source>
        <dbReference type="EMBL" id="EYU19922.1"/>
    </source>
</evidence>
<keyword evidence="5" id="KW-1185">Reference proteome</keyword>
<dbReference type="InterPro" id="IPR018181">
    <property type="entry name" value="Heat_shock_70_CS"/>
</dbReference>
<proteinExistence type="inferred from homology"/>
<evidence type="ECO:0000256" key="1">
    <source>
        <dbReference type="ARBA" id="ARBA00022741"/>
    </source>
</evidence>
<dbReference type="AlphaFoldDB" id="A0A022PU85"/>
<evidence type="ECO:0008006" key="6">
    <source>
        <dbReference type="Google" id="ProtNLM"/>
    </source>
</evidence>
<dbReference type="PROSITE" id="PS00329">
    <property type="entry name" value="HSP70_2"/>
    <property type="match status" value="1"/>
</dbReference>
<organism evidence="4 5">
    <name type="scientific">Erythranthe guttata</name>
    <name type="common">Yellow monkey flower</name>
    <name type="synonym">Mimulus guttatus</name>
    <dbReference type="NCBI Taxonomy" id="4155"/>
    <lineage>
        <taxon>Eukaryota</taxon>
        <taxon>Viridiplantae</taxon>
        <taxon>Streptophyta</taxon>
        <taxon>Embryophyta</taxon>
        <taxon>Tracheophyta</taxon>
        <taxon>Spermatophyta</taxon>
        <taxon>Magnoliopsida</taxon>
        <taxon>eudicotyledons</taxon>
        <taxon>Gunneridae</taxon>
        <taxon>Pentapetalae</taxon>
        <taxon>asterids</taxon>
        <taxon>lamiids</taxon>
        <taxon>Lamiales</taxon>
        <taxon>Phrymaceae</taxon>
        <taxon>Erythranthe</taxon>
    </lineage>
</organism>
<dbReference type="InterPro" id="IPR029047">
    <property type="entry name" value="HSP70_peptide-bd_sf"/>
</dbReference>
<dbReference type="SUPFAM" id="SSF100920">
    <property type="entry name" value="Heat shock protein 70kD (HSP70), peptide-binding domain"/>
    <property type="match status" value="1"/>
</dbReference>
<evidence type="ECO:0000313" key="5">
    <source>
        <dbReference type="Proteomes" id="UP000030748"/>
    </source>
</evidence>
<keyword evidence="2 3" id="KW-0067">ATP-binding</keyword>
<name>A0A022PU85_ERYGU</name>
<dbReference type="Proteomes" id="UP000030748">
    <property type="component" value="Unassembled WGS sequence"/>
</dbReference>
<reference evidence="4 5" key="1">
    <citation type="journal article" date="2013" name="Proc. Natl. Acad. Sci. U.S.A.">
        <title>Fine-scale variation in meiotic recombination in Mimulus inferred from population shotgun sequencing.</title>
        <authorList>
            <person name="Hellsten U."/>
            <person name="Wright K.M."/>
            <person name="Jenkins J."/>
            <person name="Shu S."/>
            <person name="Yuan Y."/>
            <person name="Wessler S.R."/>
            <person name="Schmutz J."/>
            <person name="Willis J.H."/>
            <person name="Rokhsar D.S."/>
        </authorList>
    </citation>
    <scope>NUCLEOTIDE SEQUENCE [LARGE SCALE GENOMIC DNA]</scope>
    <source>
        <strain evidence="5">cv. DUN x IM62</strain>
    </source>
</reference>
<dbReference type="GO" id="GO:0042026">
    <property type="term" value="P:protein refolding"/>
    <property type="evidence" value="ECO:0000318"/>
    <property type="project" value="GO_Central"/>
</dbReference>
<gene>
    <name evidence="4" type="ORF">MIMGU_mgv1a002160mg</name>
</gene>
<evidence type="ECO:0000256" key="2">
    <source>
        <dbReference type="ARBA" id="ARBA00022840"/>
    </source>
</evidence>
<dbReference type="InterPro" id="IPR013126">
    <property type="entry name" value="Hsp_70_fam"/>
</dbReference>
<dbReference type="Gene3D" id="2.60.34.10">
    <property type="entry name" value="Substrate Binding Domain Of DNAk, Chain A, domain 1"/>
    <property type="match status" value="1"/>
</dbReference>
<dbReference type="PROSITE" id="PS01036">
    <property type="entry name" value="HSP70_3"/>
    <property type="match status" value="1"/>
</dbReference>
<dbReference type="PRINTS" id="PR00301">
    <property type="entry name" value="HEATSHOCK70"/>
</dbReference>
<dbReference type="GO" id="GO:0140662">
    <property type="term" value="F:ATP-dependent protein folding chaperone"/>
    <property type="evidence" value="ECO:0007669"/>
    <property type="project" value="InterPro"/>
</dbReference>
<evidence type="ECO:0000256" key="3">
    <source>
        <dbReference type="RuleBase" id="RU003322"/>
    </source>
</evidence>
<dbReference type="InterPro" id="IPR043129">
    <property type="entry name" value="ATPase_NBD"/>
</dbReference>
<dbReference type="Gene3D" id="1.20.1270.10">
    <property type="match status" value="1"/>
</dbReference>
<dbReference type="Gene3D" id="3.30.30.30">
    <property type="match status" value="1"/>
</dbReference>
<dbReference type="SUPFAM" id="SSF100934">
    <property type="entry name" value="Heat shock protein 70kD (HSP70), C-terminal subdomain"/>
    <property type="match status" value="1"/>
</dbReference>
<comment type="similarity">
    <text evidence="3">Belongs to the heat shock protein 70 family.</text>
</comment>
<sequence length="707" mass="79349">MSFELKYNHPHLEYYEASSQHIIDNFYIEYPDNVRFYKINPDGDEDYVCSKAEMDYYAIIGTEGTKDLLAFIMSNGLYLERQYGYFEKVQKGMKMLPGEGPAIGINWGTTNSCVGVLEHNRVAIIANDQRHLTMPSYVAFTDIERIIGFAAMDQVATNPINTIFNAKRLIGRRFNDPFVQADIKRWPFKVIPGTGEKPMITVTYKGEEKQLAVEEVSSMVLTKMRQIAEEYVGTTIKKAVVTVPAHFSDSQRQATLDAAVIAGLKVVWIVNEPTAAAIVYGLEMGASSVDKKNVLIFDLGGGTFDTSLVTIGKGVFEVKATVGDTHLGGEDFDCKMVDHFVEMIKKKRKNDIVDMSWNQGPLMRLRTACEMAKRKLSIEDQTTIEIDSLFKGYNFFASITRATFEDLNKDLFDKCMELVEKCLRDANIEKSSIDDIYLVGGSTKIPKIQQLLKEFFNGKEVRKSRNSKYAVTYGAAIQAANLSGEGKMVKGLLLQDVTPLSLGLDSAGGLMNVLIPRNTKIPIKMEQGFSTYLGNQPGSLIHVYEGERTRTEDNNLLGKFELSSIPPAPTDVRQITVCYEVDANGILNVLAEDKKRGQKNNITIKNDKGRLSKEEIEKMVQEAEKYNSHDKEHKKKVQAKNELKNYVNWLLQAIEGANLLEDNKKRVMDAIEAAIQWSKANQLAEARVYVDKITELEGICADASRHL</sequence>
<dbReference type="InterPro" id="IPR029048">
    <property type="entry name" value="HSP70_C_sf"/>
</dbReference>
<dbReference type="GO" id="GO:0005737">
    <property type="term" value="C:cytoplasm"/>
    <property type="evidence" value="ECO:0000318"/>
    <property type="project" value="GO_Central"/>
</dbReference>
<dbReference type="FunFam" id="3.30.30.30:FF:000001">
    <property type="entry name" value="heat shock 70 kDa protein-like"/>
    <property type="match status" value="1"/>
</dbReference>
<dbReference type="Pfam" id="PF00012">
    <property type="entry name" value="HSP70"/>
    <property type="match status" value="1"/>
</dbReference>
<dbReference type="STRING" id="4155.A0A022PU85"/>
<dbReference type="FunFam" id="3.90.640.10:FF:000002">
    <property type="entry name" value="Heat shock 70 kDa"/>
    <property type="match status" value="1"/>
</dbReference>
<dbReference type="Gene3D" id="3.30.420.40">
    <property type="match status" value="2"/>
</dbReference>
<protein>
    <recommendedName>
        <fullName evidence="6">Heat shock protein 70</fullName>
    </recommendedName>
</protein>